<dbReference type="EMBL" id="PGGN01000008">
    <property type="protein sequence ID" value="PSH54702.1"/>
    <property type="molecule type" value="Genomic_DNA"/>
</dbReference>
<gene>
    <name evidence="1" type="ORF">CU100_26415</name>
</gene>
<evidence type="ECO:0000313" key="1">
    <source>
        <dbReference type="EMBL" id="PSH54702.1"/>
    </source>
</evidence>
<evidence type="ECO:0000313" key="2">
    <source>
        <dbReference type="Proteomes" id="UP000241158"/>
    </source>
</evidence>
<reference evidence="2" key="1">
    <citation type="submission" date="2017-11" db="EMBL/GenBank/DDBJ databases">
        <authorList>
            <person name="Kuznetsova I."/>
            <person name="Sazanova A."/>
            <person name="Chirak E."/>
            <person name="Safronova V."/>
            <person name="Willems A."/>
        </authorList>
    </citation>
    <scope>NUCLEOTIDE SEQUENCE [LARGE SCALE GENOMIC DNA]</scope>
    <source>
        <strain evidence="2">PEPV15</strain>
    </source>
</reference>
<comment type="caution">
    <text evidence="1">The sequence shown here is derived from an EMBL/GenBank/DDBJ whole genome shotgun (WGS) entry which is preliminary data.</text>
</comment>
<dbReference type="AlphaFoldDB" id="A0A2P7AKH7"/>
<proteinExistence type="predicted"/>
<accession>A0A2P7AKH7</accession>
<sequence>MWRADLNAPSGVILRNGIMLDVTAAVKSVADFLDDNPAARFETLTSEPIGKPEHLVLAPAEIGYGPDAGHGQARPAIGQVPNGCVPGLLDGPINPDLSVEDDLSF</sequence>
<protein>
    <submittedName>
        <fullName evidence="1">Uncharacterized protein</fullName>
    </submittedName>
</protein>
<dbReference type="RefSeq" id="WP_146141907.1">
    <property type="nucleotide sequence ID" value="NZ_JACHXT010000003.1"/>
</dbReference>
<name>A0A2P7AKH7_9HYPH</name>
<keyword evidence="2" id="KW-1185">Reference proteome</keyword>
<dbReference type="Proteomes" id="UP000241158">
    <property type="component" value="Unassembled WGS sequence"/>
</dbReference>
<organism evidence="1 2">
    <name type="scientific">Phyllobacterium endophyticum</name>
    <dbReference type="NCBI Taxonomy" id="1149773"/>
    <lineage>
        <taxon>Bacteria</taxon>
        <taxon>Pseudomonadati</taxon>
        <taxon>Pseudomonadota</taxon>
        <taxon>Alphaproteobacteria</taxon>
        <taxon>Hyphomicrobiales</taxon>
        <taxon>Phyllobacteriaceae</taxon>
        <taxon>Phyllobacterium</taxon>
    </lineage>
</organism>